<name>A0A7E6ES18_9MOLL</name>
<reference evidence="2" key="1">
    <citation type="submission" date="2025-08" db="UniProtKB">
        <authorList>
            <consortium name="RefSeq"/>
        </authorList>
    </citation>
    <scope>IDENTIFICATION</scope>
</reference>
<dbReference type="KEGG" id="osn:118762686"/>
<evidence type="ECO:0000313" key="2">
    <source>
        <dbReference type="RefSeq" id="XP_036357552.1"/>
    </source>
</evidence>
<dbReference type="Gene3D" id="3.30.420.10">
    <property type="entry name" value="Ribonuclease H-like superfamily/Ribonuclease H"/>
    <property type="match status" value="1"/>
</dbReference>
<dbReference type="InterPro" id="IPR052709">
    <property type="entry name" value="Transposase-MT_Hybrid"/>
</dbReference>
<dbReference type="Proteomes" id="UP000515154">
    <property type="component" value="Linkage group LG3"/>
</dbReference>
<sequence length="155" mass="17689">MQTRQISYRQIAQRLGISTQRADKIVTKELGFSKVSARWVPPLLIPEQKRTRCTLSTSNLELFEASMVAMAIIRDCGYELVPHPPYSPNLAPSDFQLFPKLRKALTGRHFVSDNDIIDAVGIFLDSETKEFYVGIMALQHRWIKCSTIEGNYVKK</sequence>
<accession>A0A7E6ES18</accession>
<proteinExistence type="predicted"/>
<dbReference type="AlphaFoldDB" id="A0A7E6ES18"/>
<organism evidence="1 2">
    <name type="scientific">Octopus sinensis</name>
    <name type="common">East Asian common octopus</name>
    <dbReference type="NCBI Taxonomy" id="2607531"/>
    <lineage>
        <taxon>Eukaryota</taxon>
        <taxon>Metazoa</taxon>
        <taxon>Spiralia</taxon>
        <taxon>Lophotrochozoa</taxon>
        <taxon>Mollusca</taxon>
        <taxon>Cephalopoda</taxon>
        <taxon>Coleoidea</taxon>
        <taxon>Octopodiformes</taxon>
        <taxon>Octopoda</taxon>
        <taxon>Incirrata</taxon>
        <taxon>Octopodidae</taxon>
        <taxon>Octopus</taxon>
    </lineage>
</organism>
<evidence type="ECO:0000313" key="1">
    <source>
        <dbReference type="Proteomes" id="UP000515154"/>
    </source>
</evidence>
<dbReference type="RefSeq" id="XP_036357552.1">
    <property type="nucleotide sequence ID" value="XM_036501659.1"/>
</dbReference>
<dbReference type="GO" id="GO:0003676">
    <property type="term" value="F:nucleic acid binding"/>
    <property type="evidence" value="ECO:0007669"/>
    <property type="project" value="InterPro"/>
</dbReference>
<gene>
    <name evidence="2" type="primary">LOC118762686</name>
</gene>
<keyword evidence="1" id="KW-1185">Reference proteome</keyword>
<dbReference type="PANTHER" id="PTHR46060:SF1">
    <property type="entry name" value="MARINER MOS1 TRANSPOSASE-LIKE PROTEIN"/>
    <property type="match status" value="1"/>
</dbReference>
<dbReference type="InterPro" id="IPR036397">
    <property type="entry name" value="RNaseH_sf"/>
</dbReference>
<protein>
    <submittedName>
        <fullName evidence="2">Histone-lysine N-methyltransferase SETMAR-like</fullName>
    </submittedName>
</protein>
<dbReference type="PANTHER" id="PTHR46060">
    <property type="entry name" value="MARINER MOS1 TRANSPOSASE-LIKE PROTEIN"/>
    <property type="match status" value="1"/>
</dbReference>